<dbReference type="EMBL" id="JAXHPO010000028">
    <property type="protein sequence ID" value="MDY6550589.1"/>
    <property type="molecule type" value="Genomic_DNA"/>
</dbReference>
<evidence type="ECO:0000313" key="4">
    <source>
        <dbReference type="Proteomes" id="UP001284094"/>
    </source>
</evidence>
<accession>A0A6L6GCN3</accession>
<dbReference type="AlphaFoldDB" id="A0A6L6GCN3"/>
<name>A0A6L6GCN3_9GAMM</name>
<evidence type="ECO:0000313" key="3">
    <source>
        <dbReference type="Proteomes" id="UP000473854"/>
    </source>
</evidence>
<evidence type="ECO:0000313" key="2">
    <source>
        <dbReference type="EMBL" id="MTD10137.1"/>
    </source>
</evidence>
<keyword evidence="4" id="KW-1185">Reference proteome</keyword>
<gene>
    <name evidence="2" type="ORF">GIX10_01525</name>
    <name evidence="1" type="ORF">SKM48_07445</name>
</gene>
<dbReference type="Proteomes" id="UP001284094">
    <property type="component" value="Unassembled WGS sequence"/>
</dbReference>
<dbReference type="Proteomes" id="UP000473854">
    <property type="component" value="Unassembled WGS sequence"/>
</dbReference>
<proteinExistence type="predicted"/>
<dbReference type="RefSeq" id="WP_154771798.1">
    <property type="nucleotide sequence ID" value="NZ_JAXHPE010000019.1"/>
</dbReference>
<sequence>MLNRMIYQNCIFSLLALGMVACNQEQFSEISADENATFQTASKDDYEPVTGKKLTDVAGQTAVPIEEEGLSVSVSDNALPYVGRYHVVVDCKDPIVYCEKGTADFILNLLPDGTAHRTIIHAGSITFASEHQYRQDHWKYDDINHQIILLRMSGVEFFYDIDKDKNLIMNLDKIANESEVNKKFFQDGHPFPHEAYVIKRET</sequence>
<evidence type="ECO:0000313" key="1">
    <source>
        <dbReference type="EMBL" id="MDY6550589.1"/>
    </source>
</evidence>
<dbReference type="EMBL" id="WLYL01000002">
    <property type="protein sequence ID" value="MTD10137.1"/>
    <property type="molecule type" value="Genomic_DNA"/>
</dbReference>
<reference evidence="1" key="2">
    <citation type="submission" date="2023-11" db="EMBL/GenBank/DDBJ databases">
        <authorList>
            <person name="Kyselkova M."/>
            <person name="Xanthopoulou K."/>
            <person name="Shestivska V."/>
            <person name="Spanelova P."/>
            <person name="Maixnerova M."/>
            <person name="Higgins P.G."/>
            <person name="Nemec A."/>
        </authorList>
    </citation>
    <scope>NUCLEOTIDE SEQUENCE</scope>
    <source>
        <strain evidence="1">ANC 7225</strain>
    </source>
</reference>
<evidence type="ECO:0008006" key="5">
    <source>
        <dbReference type="Google" id="ProtNLM"/>
    </source>
</evidence>
<dbReference type="PROSITE" id="PS51257">
    <property type="entry name" value="PROKAR_LIPOPROTEIN"/>
    <property type="match status" value="1"/>
</dbReference>
<reference evidence="2 3" key="1">
    <citation type="submission" date="2019-11" db="EMBL/GenBank/DDBJ databases">
        <authorList>
            <person name="An D."/>
        </authorList>
    </citation>
    <scope>NUCLEOTIDE SEQUENCE [LARGE SCALE GENOMIC DNA]</scope>
    <source>
        <strain evidence="2 3">YIM 103518</strain>
    </source>
</reference>
<comment type="caution">
    <text evidence="2">The sequence shown here is derived from an EMBL/GenBank/DDBJ whole genome shotgun (WGS) entry which is preliminary data.</text>
</comment>
<organism evidence="2 3">
    <name type="scientific">Acinetobacter faecalis</name>
    <dbReference type="NCBI Taxonomy" id="2665161"/>
    <lineage>
        <taxon>Bacteria</taxon>
        <taxon>Pseudomonadati</taxon>
        <taxon>Pseudomonadota</taxon>
        <taxon>Gammaproteobacteria</taxon>
        <taxon>Moraxellales</taxon>
        <taxon>Moraxellaceae</taxon>
        <taxon>Acinetobacter</taxon>
    </lineage>
</organism>
<reference evidence="1 4" key="3">
    <citation type="journal article" date="2024" name="Syst. Appl. Microbiol.">
        <title>Evidence for the occurrence of Acinetobacter faecalis in cattle feces and its emended description.</title>
        <authorList>
            <person name="Kyselkova M."/>
            <person name="Xanthopoulou K."/>
            <person name="Shestivska V."/>
            <person name="Spanelova P."/>
            <person name="Maixnerova M."/>
            <person name="Higgins P.G."/>
            <person name="Nemec A."/>
        </authorList>
    </citation>
    <scope>NUCLEOTIDE SEQUENCE [LARGE SCALE GENOMIC DNA]</scope>
    <source>
        <strain evidence="1 4">ANC 7225</strain>
    </source>
</reference>
<protein>
    <recommendedName>
        <fullName evidence="5">Lipoprotein</fullName>
    </recommendedName>
</protein>